<protein>
    <recommendedName>
        <fullName evidence="4">RNA polymerase II-associated protein 3</fullName>
    </recommendedName>
</protein>
<accession>A0ABD3US03</accession>
<name>A0ABD3US03_SINWO</name>
<gene>
    <name evidence="8" type="ORF">ACJMK2_015936</name>
</gene>
<evidence type="ECO:0000256" key="6">
    <source>
        <dbReference type="SAM" id="MobiDB-lite"/>
    </source>
</evidence>
<feature type="region of interest" description="Disordered" evidence="6">
    <location>
        <begin position="42"/>
        <end position="86"/>
    </location>
</feature>
<feature type="repeat" description="TPR" evidence="5">
    <location>
        <begin position="202"/>
        <end position="235"/>
    </location>
</feature>
<feature type="compositionally biased region" description="Polar residues" evidence="6">
    <location>
        <begin position="418"/>
        <end position="438"/>
    </location>
</feature>
<feature type="compositionally biased region" description="Basic and acidic residues" evidence="6">
    <location>
        <begin position="407"/>
        <end position="417"/>
    </location>
</feature>
<sequence length="557" mass="64237">MSKISPHEEKLLNLRRQLQENQYEFNDFLKDMDQWENEIKAKEQQLRNKEPRDDANLPPVRNSLDKKKKKKIKKESKNPVTSEKKRISSYDYRAWDKFDVDKECAKVEDGEEDSSSSDYETDEELEIERRKQHALMEKDKGNDYFNKKDYTNAVECYTKGMDLDPTNPVFPANRAMALLKQEKFAAAEIDCTTVLSLDPLYIKAFLRRATARIGLKKLEEAKQDCERVLQLEPQNKKAKQDLEIIEKELGKACFVVQTEQGVTGETGVIKPISKKPEERSKKPLRRIQIEEIGLEDDEERKASVCRVKEGQSAVKKQISERDEKMFEHLYIDSPGDIAATMGHFQSERDYNRNSVNHGDTTEELTSVISSQKESSSMENSSIQDTDMSDSKTKSGIFVERLDLKSHPKVPSADKDQSKVSMSSPVISPTTSPRDLPVPQTSYQFQADFKVLKNNPEAFYRYFKQIPPKNYPSLFGQSLESDILTNILGIFKTFFISGKEDLYEQMKCLTEVKRFSMTVMFLSKPEKEVVKDLFLYLRENGKHSSADIDSLSAKYMLR</sequence>
<keyword evidence="2 5" id="KW-0802">TPR repeat</keyword>
<dbReference type="Proteomes" id="UP001634394">
    <property type="component" value="Unassembled WGS sequence"/>
</dbReference>
<keyword evidence="1" id="KW-0677">Repeat</keyword>
<feature type="repeat" description="TPR" evidence="5">
    <location>
        <begin position="134"/>
        <end position="167"/>
    </location>
</feature>
<dbReference type="Pfam" id="PF13877">
    <property type="entry name" value="RPAP3_C"/>
    <property type="match status" value="1"/>
</dbReference>
<proteinExistence type="inferred from homology"/>
<dbReference type="AlphaFoldDB" id="A0ABD3US03"/>
<organism evidence="8 9">
    <name type="scientific">Sinanodonta woodiana</name>
    <name type="common">Chinese pond mussel</name>
    <name type="synonym">Anodonta woodiana</name>
    <dbReference type="NCBI Taxonomy" id="1069815"/>
    <lineage>
        <taxon>Eukaryota</taxon>
        <taxon>Metazoa</taxon>
        <taxon>Spiralia</taxon>
        <taxon>Lophotrochozoa</taxon>
        <taxon>Mollusca</taxon>
        <taxon>Bivalvia</taxon>
        <taxon>Autobranchia</taxon>
        <taxon>Heteroconchia</taxon>
        <taxon>Palaeoheterodonta</taxon>
        <taxon>Unionida</taxon>
        <taxon>Unionoidea</taxon>
        <taxon>Unionidae</taxon>
        <taxon>Unioninae</taxon>
        <taxon>Sinanodonta</taxon>
    </lineage>
</organism>
<dbReference type="PROSITE" id="PS50005">
    <property type="entry name" value="TPR"/>
    <property type="match status" value="2"/>
</dbReference>
<comment type="caution">
    <text evidence="8">The sequence shown here is derived from an EMBL/GenBank/DDBJ whole genome shotgun (WGS) entry which is preliminary data.</text>
</comment>
<evidence type="ECO:0000256" key="1">
    <source>
        <dbReference type="ARBA" id="ARBA00022737"/>
    </source>
</evidence>
<feature type="compositionally biased region" description="Low complexity" evidence="6">
    <location>
        <begin position="366"/>
        <end position="383"/>
    </location>
</feature>
<feature type="domain" description="RNA-polymerase II-associated protein 3-like C-terminal" evidence="7">
    <location>
        <begin position="438"/>
        <end position="526"/>
    </location>
</feature>
<dbReference type="InterPro" id="IPR051966">
    <property type="entry name" value="RPAP3"/>
</dbReference>
<evidence type="ECO:0000256" key="4">
    <source>
        <dbReference type="ARBA" id="ARBA00040133"/>
    </source>
</evidence>
<feature type="region of interest" description="Disordered" evidence="6">
    <location>
        <begin position="407"/>
        <end position="438"/>
    </location>
</feature>
<dbReference type="InterPro" id="IPR011990">
    <property type="entry name" value="TPR-like_helical_dom_sf"/>
</dbReference>
<dbReference type="Gene3D" id="1.25.40.10">
    <property type="entry name" value="Tetratricopeptide repeat domain"/>
    <property type="match status" value="1"/>
</dbReference>
<dbReference type="InterPro" id="IPR019734">
    <property type="entry name" value="TPR_rpt"/>
</dbReference>
<evidence type="ECO:0000313" key="9">
    <source>
        <dbReference type="Proteomes" id="UP001634394"/>
    </source>
</evidence>
<dbReference type="PANTHER" id="PTHR46423">
    <property type="entry name" value="RNA POLYMERASE II-ASSOCIATED PROTEIN 3"/>
    <property type="match status" value="1"/>
</dbReference>
<evidence type="ECO:0000259" key="7">
    <source>
        <dbReference type="Pfam" id="PF13877"/>
    </source>
</evidence>
<evidence type="ECO:0000256" key="2">
    <source>
        <dbReference type="ARBA" id="ARBA00022803"/>
    </source>
</evidence>
<dbReference type="Pfam" id="PF13181">
    <property type="entry name" value="TPR_8"/>
    <property type="match status" value="2"/>
</dbReference>
<feature type="compositionally biased region" description="Basic and acidic residues" evidence="6">
    <location>
        <begin position="42"/>
        <end position="55"/>
    </location>
</feature>
<dbReference type="SMART" id="SM00028">
    <property type="entry name" value="TPR"/>
    <property type="match status" value="3"/>
</dbReference>
<dbReference type="SUPFAM" id="SSF48452">
    <property type="entry name" value="TPR-like"/>
    <property type="match status" value="1"/>
</dbReference>
<keyword evidence="9" id="KW-1185">Reference proteome</keyword>
<dbReference type="InterPro" id="IPR025986">
    <property type="entry name" value="RPAP3-like_C"/>
</dbReference>
<evidence type="ECO:0000256" key="5">
    <source>
        <dbReference type="PROSITE-ProRule" id="PRU00339"/>
    </source>
</evidence>
<comment type="similarity">
    <text evidence="3">Belongs to the RPAP3 family.</text>
</comment>
<reference evidence="8 9" key="1">
    <citation type="submission" date="2024-11" db="EMBL/GenBank/DDBJ databases">
        <title>Chromosome-level genome assembly of the freshwater bivalve Anodonta woodiana.</title>
        <authorList>
            <person name="Chen X."/>
        </authorList>
    </citation>
    <scope>NUCLEOTIDE SEQUENCE [LARGE SCALE GENOMIC DNA]</scope>
    <source>
        <strain evidence="8">MN2024</strain>
        <tissue evidence="8">Gills</tissue>
    </source>
</reference>
<dbReference type="EMBL" id="JBJQND010000015">
    <property type="protein sequence ID" value="KAL3852272.1"/>
    <property type="molecule type" value="Genomic_DNA"/>
</dbReference>
<dbReference type="PANTHER" id="PTHR46423:SF1">
    <property type="entry name" value="RNA POLYMERASE II-ASSOCIATED PROTEIN 3"/>
    <property type="match status" value="1"/>
</dbReference>
<evidence type="ECO:0000313" key="8">
    <source>
        <dbReference type="EMBL" id="KAL3852272.1"/>
    </source>
</evidence>
<evidence type="ECO:0000256" key="3">
    <source>
        <dbReference type="ARBA" id="ARBA00038275"/>
    </source>
</evidence>
<feature type="region of interest" description="Disordered" evidence="6">
    <location>
        <begin position="349"/>
        <end position="391"/>
    </location>
</feature>